<dbReference type="InterPro" id="IPR050177">
    <property type="entry name" value="Lipid_A_modif_metabolic_enz"/>
</dbReference>
<accession>A0A1F8GXB1</accession>
<dbReference type="InterPro" id="IPR036291">
    <property type="entry name" value="NAD(P)-bd_dom_sf"/>
</dbReference>
<dbReference type="InterPro" id="IPR001509">
    <property type="entry name" value="Epimerase_deHydtase"/>
</dbReference>
<reference evidence="2 3" key="1">
    <citation type="journal article" date="2016" name="Nat. Commun.">
        <title>Thousands of microbial genomes shed light on interconnected biogeochemical processes in an aquifer system.</title>
        <authorList>
            <person name="Anantharaman K."/>
            <person name="Brown C.T."/>
            <person name="Hug L.A."/>
            <person name="Sharon I."/>
            <person name="Castelle C.J."/>
            <person name="Probst A.J."/>
            <person name="Thomas B.C."/>
            <person name="Singh A."/>
            <person name="Wilkins M.J."/>
            <person name="Karaoz U."/>
            <person name="Brodie E.L."/>
            <person name="Williams K.H."/>
            <person name="Hubbard S.S."/>
            <person name="Banfield J.F."/>
        </authorList>
    </citation>
    <scope>NUCLEOTIDE SEQUENCE [LARGE SCALE GENOMIC DNA]</scope>
</reference>
<gene>
    <name evidence="2" type="ORF">A3A33_01365</name>
</gene>
<evidence type="ECO:0000313" key="2">
    <source>
        <dbReference type="EMBL" id="OGN30037.1"/>
    </source>
</evidence>
<dbReference type="SUPFAM" id="SSF51735">
    <property type="entry name" value="NAD(P)-binding Rossmann-fold domains"/>
    <property type="match status" value="1"/>
</dbReference>
<dbReference type="AlphaFoldDB" id="A0A1F8GXB1"/>
<feature type="domain" description="NAD-dependent epimerase/dehydratase" evidence="1">
    <location>
        <begin position="8"/>
        <end position="233"/>
    </location>
</feature>
<dbReference type="Gene3D" id="3.40.50.720">
    <property type="entry name" value="NAD(P)-binding Rossmann-like Domain"/>
    <property type="match status" value="1"/>
</dbReference>
<dbReference type="EMBL" id="MGKP01000001">
    <property type="protein sequence ID" value="OGN30037.1"/>
    <property type="molecule type" value="Genomic_DNA"/>
</dbReference>
<proteinExistence type="predicted"/>
<dbReference type="Pfam" id="PF01370">
    <property type="entry name" value="Epimerase"/>
    <property type="match status" value="1"/>
</dbReference>
<dbReference type="STRING" id="1802701.A3A33_01365"/>
<protein>
    <recommendedName>
        <fullName evidence="1">NAD-dependent epimerase/dehydratase domain-containing protein</fullName>
    </recommendedName>
</protein>
<dbReference type="PANTHER" id="PTHR43245:SF13">
    <property type="entry name" value="UDP-D-APIOSE_UDP-D-XYLOSE SYNTHASE 2"/>
    <property type="match status" value="1"/>
</dbReference>
<sequence length="313" mass="34292">MANHNDSIVITGGSGFIGTHVVDELQSRGFHNITVVDLKPPQQTAVQFVRASILDIPAIKPIIAGADYVFHFAAMVGVDACRTQPSKVEELNYHASKNVIDIAVDSGVKKIIFSSSSEVYGNAIEVPHIEGARPAPISLYSKYKVAIEDYLRHTSQGHPIASGVARLFNAYGPGQRDDFVVGVFVREALRDNPLVIHGDGTQTRSFTFINDISRGLVDLFLCDHAPYEVVNLGNPSTETSIADLARLVISLIPRSASTIQFKNYGTENIREFGLEIQRRVPSIEKAKRLLGFTPMIGLKEGIQQVIAYQSYGR</sequence>
<dbReference type="Proteomes" id="UP000179047">
    <property type="component" value="Unassembled WGS sequence"/>
</dbReference>
<dbReference type="PANTHER" id="PTHR43245">
    <property type="entry name" value="BIFUNCTIONAL POLYMYXIN RESISTANCE PROTEIN ARNA"/>
    <property type="match status" value="1"/>
</dbReference>
<comment type="caution">
    <text evidence="2">The sequence shown here is derived from an EMBL/GenBank/DDBJ whole genome shotgun (WGS) entry which is preliminary data.</text>
</comment>
<name>A0A1F8GXB1_9BACT</name>
<evidence type="ECO:0000259" key="1">
    <source>
        <dbReference type="Pfam" id="PF01370"/>
    </source>
</evidence>
<organism evidence="2 3">
    <name type="scientific">Candidatus Yanofskybacteria bacterium RIFCSPLOWO2_01_FULL_49_25</name>
    <dbReference type="NCBI Taxonomy" id="1802701"/>
    <lineage>
        <taxon>Bacteria</taxon>
        <taxon>Candidatus Yanofskyibacteriota</taxon>
    </lineage>
</organism>
<evidence type="ECO:0000313" key="3">
    <source>
        <dbReference type="Proteomes" id="UP000179047"/>
    </source>
</evidence>